<evidence type="ECO:0000256" key="12">
    <source>
        <dbReference type="ARBA" id="ARBA00023235"/>
    </source>
</evidence>
<dbReference type="Pfam" id="PF16898">
    <property type="entry name" value="TOPRIM_C"/>
    <property type="match status" value="2"/>
</dbReference>
<keyword evidence="20" id="KW-1185">Reference proteome</keyword>
<dbReference type="Gene3D" id="3.30.230.10">
    <property type="match status" value="1"/>
</dbReference>
<dbReference type="FunFam" id="3.30.1360.40:FF:000003">
    <property type="entry name" value="DNA topoisomerase 2"/>
    <property type="match status" value="1"/>
</dbReference>
<dbReference type="SMART" id="SM00433">
    <property type="entry name" value="TOP2c"/>
    <property type="match status" value="1"/>
</dbReference>
<dbReference type="Pfam" id="PF01751">
    <property type="entry name" value="Toprim"/>
    <property type="match status" value="1"/>
</dbReference>
<dbReference type="InterPro" id="IPR013758">
    <property type="entry name" value="Topo_IIA_A/C_ab"/>
</dbReference>
<evidence type="ECO:0000256" key="3">
    <source>
        <dbReference type="ARBA" id="ARBA00001946"/>
    </source>
</evidence>
<dbReference type="PROSITE" id="PS52040">
    <property type="entry name" value="TOPO_IIA"/>
    <property type="match status" value="1"/>
</dbReference>
<comment type="cofactor">
    <cofactor evidence="2">
        <name>Ca(2+)</name>
        <dbReference type="ChEBI" id="CHEBI:29108"/>
    </cofactor>
</comment>
<dbReference type="InterPro" id="IPR020568">
    <property type="entry name" value="Ribosomal_Su5_D2-typ_SF"/>
</dbReference>
<dbReference type="FunFam" id="3.30.565.10:FF:000004">
    <property type="entry name" value="DNA topoisomerase 2"/>
    <property type="match status" value="1"/>
</dbReference>
<reference evidence="19 20" key="1">
    <citation type="journal article" date="2015" name="Plant Cell">
        <title>Oil accumulation by the oleaginous diatom Fistulifera solaris as revealed by the genome and transcriptome.</title>
        <authorList>
            <person name="Tanaka T."/>
            <person name="Maeda Y."/>
            <person name="Veluchamy A."/>
            <person name="Tanaka M."/>
            <person name="Abida H."/>
            <person name="Marechal E."/>
            <person name="Bowler C."/>
            <person name="Muto M."/>
            <person name="Sunaga Y."/>
            <person name="Tanaka M."/>
            <person name="Yoshino T."/>
            <person name="Taniguchi T."/>
            <person name="Fukuda Y."/>
            <person name="Nemoto M."/>
            <person name="Matsumoto M."/>
            <person name="Wong P.S."/>
            <person name="Aburatani S."/>
            <person name="Fujibuchi W."/>
        </authorList>
    </citation>
    <scope>NUCLEOTIDE SEQUENCE [LARGE SCALE GENOMIC DNA]</scope>
    <source>
        <strain evidence="19 20">JPCC DA0580</strain>
    </source>
</reference>
<dbReference type="Gene3D" id="1.10.268.10">
    <property type="entry name" value="Topoisomerase, domain 3"/>
    <property type="match status" value="1"/>
</dbReference>
<comment type="subunit">
    <text evidence="14">Homodimer.</text>
</comment>
<evidence type="ECO:0000256" key="8">
    <source>
        <dbReference type="ARBA" id="ARBA00022840"/>
    </source>
</evidence>
<dbReference type="Gene3D" id="3.90.199.10">
    <property type="entry name" value="Topoisomerase II, domain 5"/>
    <property type="match status" value="1"/>
</dbReference>
<comment type="caution">
    <text evidence="19">The sequence shown here is derived from an EMBL/GenBank/DDBJ whole genome shotgun (WGS) entry which is preliminary data.</text>
</comment>
<feature type="active site" description="O-(5'-phospho-DNA)-tyrosine intermediate" evidence="13">
    <location>
        <position position="826"/>
    </location>
</feature>
<dbReference type="PROSITE" id="PS50880">
    <property type="entry name" value="TOPRIM"/>
    <property type="match status" value="1"/>
</dbReference>
<evidence type="ECO:0000256" key="10">
    <source>
        <dbReference type="ARBA" id="ARBA00023029"/>
    </source>
</evidence>
<dbReference type="InterPro" id="IPR013757">
    <property type="entry name" value="Topo_IIA_A_a_sf"/>
</dbReference>
<accession>A0A1Z5J9F6</accession>
<proteinExistence type="inferred from homology"/>
<evidence type="ECO:0000256" key="6">
    <source>
        <dbReference type="ARBA" id="ARBA00022723"/>
    </source>
</evidence>
<dbReference type="GO" id="GO:0003677">
    <property type="term" value="F:DNA binding"/>
    <property type="evidence" value="ECO:0007669"/>
    <property type="project" value="UniProtKB-UniRule"/>
</dbReference>
<dbReference type="Gene3D" id="3.30.1490.30">
    <property type="match status" value="1"/>
</dbReference>
<dbReference type="Proteomes" id="UP000198406">
    <property type="component" value="Unassembled WGS sequence"/>
</dbReference>
<feature type="coiled-coil region" evidence="15">
    <location>
        <begin position="1049"/>
        <end position="1080"/>
    </location>
</feature>
<dbReference type="InterPro" id="IPR006171">
    <property type="entry name" value="TOPRIM_dom"/>
</dbReference>
<dbReference type="PRINTS" id="PR00418">
    <property type="entry name" value="TPI2FAMILY"/>
</dbReference>
<dbReference type="SUPFAM" id="SSF54211">
    <property type="entry name" value="Ribosomal protein S5 domain 2-like"/>
    <property type="match status" value="1"/>
</dbReference>
<dbReference type="InterPro" id="IPR036890">
    <property type="entry name" value="HATPase_C_sf"/>
</dbReference>
<dbReference type="InterPro" id="IPR001241">
    <property type="entry name" value="Topo_IIA"/>
</dbReference>
<dbReference type="Pfam" id="PF02518">
    <property type="entry name" value="HATPase_c"/>
    <property type="match status" value="1"/>
</dbReference>
<evidence type="ECO:0000256" key="16">
    <source>
        <dbReference type="SAM" id="MobiDB-lite"/>
    </source>
</evidence>
<evidence type="ECO:0000256" key="5">
    <source>
        <dbReference type="ARBA" id="ARBA00011080"/>
    </source>
</evidence>
<feature type="compositionally biased region" description="Basic and acidic residues" evidence="16">
    <location>
        <begin position="1353"/>
        <end position="1373"/>
    </location>
</feature>
<comment type="function">
    <text evidence="14">Control of topological states of DNA by transient breakage and subsequent rejoining of DNA strands. Topoisomerase II makes double-strand breaks.</text>
</comment>
<dbReference type="InterPro" id="IPR013759">
    <property type="entry name" value="Topo_IIA_B_C"/>
</dbReference>
<feature type="domain" description="Toprim" evidence="17">
    <location>
        <begin position="460"/>
        <end position="576"/>
    </location>
</feature>
<dbReference type="CDD" id="cd00187">
    <property type="entry name" value="TOP4c"/>
    <property type="match status" value="1"/>
</dbReference>
<dbReference type="InterPro" id="IPR050634">
    <property type="entry name" value="DNA_Topoisomerase_II"/>
</dbReference>
<feature type="region of interest" description="Disordered" evidence="16">
    <location>
        <begin position="1"/>
        <end position="21"/>
    </location>
</feature>
<dbReference type="FunFam" id="3.90.199.10:FF:000002">
    <property type="entry name" value="DNA topoisomerase 2"/>
    <property type="match status" value="1"/>
</dbReference>
<keyword evidence="11 13" id="KW-0238">DNA-binding</keyword>
<dbReference type="Gene3D" id="3.40.50.670">
    <property type="match status" value="1"/>
</dbReference>
<evidence type="ECO:0000259" key="18">
    <source>
        <dbReference type="PROSITE" id="PS52040"/>
    </source>
</evidence>
<dbReference type="SUPFAM" id="SSF55874">
    <property type="entry name" value="ATPase domain of HSP90 chaperone/DNA topoisomerase II/histidine kinase"/>
    <property type="match status" value="1"/>
</dbReference>
<sequence length="1477" mass="165318">MASSDEEMYDTSFDEDAENIKPTVVKKNPAGKKTVEEIYQKKTQLEHILARPDTYIGSTEPQTQTMYVLQGERIVEREITYTPGLYKIFDEIVVNAADNKQRDPNMDKMEIHIDAATNQVSVLNNGAGIPIVMHKEHNCYVPTLIFGHLLTGSNFDDDEKKTTGGRNGYGAKLANVFSTQFIVECAHVETGLYFRQVFRNNMSQAEAPTVQKLTKAQEKQGDFVKITFSPDLAKFKMTHLDPDTVGLFAKRAYDIAGAMSSAHGKKLNVSLNGNKLAIKNFKDYLEIFEGIEKPVAYEKNERWEVGVGPSPDQTPKQISFVNSICTSKGGQHVSYIADQVAAHLQKVLKKKNKGTEFKPAQIKNNMMIFVNCLIENPAFDSQTKEFMTTRPKQFGSEFKVSEKFLKAVEKSEIVDMILIQNEKKEAVKLKRKGGVKKSKLTGIPKLDDANHAGTAKSRDCTLIITEGDSAKSLAMSGLSVVGRDYYGVFPLRGKLLNVRDVTKTVVGKNVEIQHLVDILGLKYETVYDENSIKTLRYGHLMIMTDQDVDGSHIKGLVINFIHKFWPSLLNIPGFLQQFITPIVKVSKGKKSQAFYNLREYENWMKATGNNGKGYTIKYYKGLGTSTSAEAKEYFSNLPQHKIWFQEMKKDEGIEMDDSDDAMEEVLPDVLRSSGSDLIDMVFRKDRVEERKTWLMAVDRESYLDFSVASNKGGVKYSEFINKEYCHFSLYDNERSIPCLVDGFKPSQRKVLYACFKRKLKGEVKVAQLTGYIAEHSAYHHGEASLQGTIVNMAQDFVGSNNINLLTPAGQFGTRLMGGKDAASPRYIFTRLEPITRTIFHPDDDELLNYRLDDGMTIEPDFYVPVIPMVLVNGADGIGTGWSTNVANYNPRDIIDNLRRYIAGEEMEEMAPFYSGFSGEIAPKGTNGYEVRGKIERIDDATILITELPVKKWTQDYKVFVEGLLTGDGKTPAEIKDFRENHTDTTVSFTIIAEKAMIDKWESEKGGLMNKFKLTASLSTNNMNLFDENGKITKYESPLSIMRAFVPIRLEYYEKRKENLVSKLEEERKILSNKARFVEEVCSGKLVVSNRKRNDILNNLKASGYDLVLKYAAPKDDEDSQDEEVEEESTVGELAKGYEYLLGMKIWSLTYEKAEALRAQLAEKTQELEILKKTAPAQIWSNDLDAIEAALDERDGEISKALATEKKAQQKSRQIQAKAVKKSAAKAKGVSKKDDWDSDMESSDDEIAESDSDVEMVQPKKLSRPVTAAKKPAASLKQTKISGALLSKPSAPVQEETVPVAAAPKKSILDNDSDDDLVTLSLAERMAKKLTVSPPKKSSAPSQMKVATKPSVLEIEKVENKPDSPLAHLDDMKQRPSVPKITKVVQVSKKQETALKPHNRPTKSAAPAKKPAVTKKAAPKRKVVESDDSESEDDFAFDESDEEVVVEKVNAAPAARNRRARPAVTYQVDSDDDDESFA</sequence>
<feature type="compositionally biased region" description="Acidic residues" evidence="16">
    <location>
        <begin position="1235"/>
        <end position="1253"/>
    </location>
</feature>
<keyword evidence="9" id="KW-0460">Magnesium</keyword>
<dbReference type="CDD" id="cd03365">
    <property type="entry name" value="TOPRIM_TopoIIA"/>
    <property type="match status" value="1"/>
</dbReference>
<comment type="catalytic activity">
    <reaction evidence="1 13 14">
        <text>ATP-dependent breakage, passage and rejoining of double-stranded DNA.</text>
        <dbReference type="EC" id="5.6.2.2"/>
    </reaction>
</comment>
<feature type="compositionally biased region" description="Acidic residues" evidence="16">
    <location>
        <begin position="1425"/>
        <end position="1443"/>
    </location>
</feature>
<keyword evidence="12 13" id="KW-0413">Isomerase</keyword>
<dbReference type="InterPro" id="IPR001154">
    <property type="entry name" value="TopoII_euk"/>
</dbReference>
<comment type="similarity">
    <text evidence="5 14">Belongs to the type II topoisomerase family.</text>
</comment>
<dbReference type="InterPro" id="IPR013506">
    <property type="entry name" value="Topo_IIA_bsu_dom2"/>
</dbReference>
<dbReference type="GO" id="GO:0003918">
    <property type="term" value="F:DNA topoisomerase type II (double strand cut, ATP-hydrolyzing) activity"/>
    <property type="evidence" value="ECO:0007669"/>
    <property type="project" value="UniProtKB-UniRule"/>
</dbReference>
<evidence type="ECO:0000256" key="9">
    <source>
        <dbReference type="ARBA" id="ARBA00022842"/>
    </source>
</evidence>
<dbReference type="FunFam" id="3.30.1490.30:FF:000001">
    <property type="entry name" value="DNA topoisomerase 2"/>
    <property type="match status" value="1"/>
</dbReference>
<feature type="domain" description="Topo IIA-type catalytic" evidence="18">
    <location>
        <begin position="736"/>
        <end position="1183"/>
    </location>
</feature>
<dbReference type="PRINTS" id="PR01158">
    <property type="entry name" value="TOPISMRASEII"/>
</dbReference>
<feature type="region of interest" description="Disordered" evidence="16">
    <location>
        <begin position="1329"/>
        <end position="1477"/>
    </location>
</feature>
<dbReference type="InterPro" id="IPR031660">
    <property type="entry name" value="TOPRIM_C"/>
</dbReference>
<dbReference type="CDD" id="cd16930">
    <property type="entry name" value="HATPase_TopII-like"/>
    <property type="match status" value="1"/>
</dbReference>
<dbReference type="Gene3D" id="3.30.1360.40">
    <property type="match status" value="1"/>
</dbReference>
<dbReference type="InterPro" id="IPR018522">
    <property type="entry name" value="TopoIIA_CS"/>
</dbReference>
<dbReference type="Pfam" id="PF00521">
    <property type="entry name" value="DNA_topoisoIV"/>
    <property type="match status" value="1"/>
</dbReference>
<dbReference type="GO" id="GO:0046872">
    <property type="term" value="F:metal ion binding"/>
    <property type="evidence" value="ECO:0007669"/>
    <property type="project" value="UniProtKB-KW"/>
</dbReference>
<evidence type="ECO:0000256" key="2">
    <source>
        <dbReference type="ARBA" id="ARBA00001913"/>
    </source>
</evidence>
<dbReference type="FunCoup" id="A0A1Z5J9F6">
    <property type="interactions" value="581"/>
</dbReference>
<keyword evidence="7 14" id="KW-0547">Nucleotide-binding</keyword>
<dbReference type="EC" id="5.6.2.2" evidence="14"/>
<evidence type="ECO:0000256" key="4">
    <source>
        <dbReference type="ARBA" id="ARBA00004229"/>
    </source>
</evidence>
<dbReference type="FunFam" id="3.30.230.10:FF:000008">
    <property type="entry name" value="DNA topoisomerase 2"/>
    <property type="match status" value="1"/>
</dbReference>
<dbReference type="Pfam" id="PF00204">
    <property type="entry name" value="DNA_gyraseB"/>
    <property type="match status" value="1"/>
</dbReference>
<evidence type="ECO:0000256" key="15">
    <source>
        <dbReference type="SAM" id="Coils"/>
    </source>
</evidence>
<dbReference type="InParanoid" id="A0A1Z5J9F6"/>
<dbReference type="CDD" id="cd03481">
    <property type="entry name" value="TopoIIA_Trans_ScTopoIIA"/>
    <property type="match status" value="1"/>
</dbReference>
<dbReference type="EMBL" id="BDSP01000022">
    <property type="protein sequence ID" value="GAX10586.1"/>
    <property type="molecule type" value="Genomic_DNA"/>
</dbReference>
<evidence type="ECO:0000256" key="13">
    <source>
        <dbReference type="PROSITE-ProRule" id="PRU01384"/>
    </source>
</evidence>
<keyword evidence="10 13" id="KW-0799">Topoisomerase</keyword>
<evidence type="ECO:0000256" key="7">
    <source>
        <dbReference type="ARBA" id="ARBA00022741"/>
    </source>
</evidence>
<organism evidence="19 20">
    <name type="scientific">Fistulifera solaris</name>
    <name type="common">Oleaginous diatom</name>
    <dbReference type="NCBI Taxonomy" id="1519565"/>
    <lineage>
        <taxon>Eukaryota</taxon>
        <taxon>Sar</taxon>
        <taxon>Stramenopiles</taxon>
        <taxon>Ochrophyta</taxon>
        <taxon>Bacillariophyta</taxon>
        <taxon>Bacillariophyceae</taxon>
        <taxon>Bacillariophycidae</taxon>
        <taxon>Naviculales</taxon>
        <taxon>Naviculaceae</taxon>
        <taxon>Fistulifera</taxon>
    </lineage>
</organism>
<dbReference type="FunFam" id="3.40.50.670:FF:000001">
    <property type="entry name" value="DNA topoisomerase 2"/>
    <property type="match status" value="1"/>
</dbReference>
<evidence type="ECO:0000313" key="19">
    <source>
        <dbReference type="EMBL" id="GAX10586.1"/>
    </source>
</evidence>
<gene>
    <name evidence="19" type="ORF">FisN_14Lh084</name>
</gene>
<name>A0A1Z5J9F6_FISSO</name>
<dbReference type="GO" id="GO:0009507">
    <property type="term" value="C:chloroplast"/>
    <property type="evidence" value="ECO:0007669"/>
    <property type="project" value="UniProtKB-SubCell"/>
</dbReference>
<dbReference type="GO" id="GO:0000819">
    <property type="term" value="P:sister chromatid segregation"/>
    <property type="evidence" value="ECO:0007669"/>
    <property type="project" value="TreeGrafter"/>
</dbReference>
<dbReference type="InterPro" id="IPR002205">
    <property type="entry name" value="Topo_IIA_dom_A"/>
</dbReference>
<dbReference type="InterPro" id="IPR014721">
    <property type="entry name" value="Ribsml_uS5_D2-typ_fold_subgr"/>
</dbReference>
<keyword evidence="6" id="KW-0479">Metal-binding</keyword>
<dbReference type="InterPro" id="IPR034157">
    <property type="entry name" value="TOPRIM_TopoII"/>
</dbReference>
<dbReference type="InterPro" id="IPR003594">
    <property type="entry name" value="HATPase_dom"/>
</dbReference>
<dbReference type="GO" id="GO:0006265">
    <property type="term" value="P:DNA topological change"/>
    <property type="evidence" value="ECO:0007669"/>
    <property type="project" value="UniProtKB-UniRule"/>
</dbReference>
<dbReference type="PROSITE" id="PS00177">
    <property type="entry name" value="TOPOISOMERASE_II"/>
    <property type="match status" value="1"/>
</dbReference>
<evidence type="ECO:0000256" key="1">
    <source>
        <dbReference type="ARBA" id="ARBA00000185"/>
    </source>
</evidence>
<evidence type="ECO:0000259" key="17">
    <source>
        <dbReference type="PROSITE" id="PS50880"/>
    </source>
</evidence>
<evidence type="ECO:0000256" key="11">
    <source>
        <dbReference type="ARBA" id="ARBA00023125"/>
    </source>
</evidence>
<evidence type="ECO:0000256" key="14">
    <source>
        <dbReference type="RuleBase" id="RU362094"/>
    </source>
</evidence>
<dbReference type="GO" id="GO:0000712">
    <property type="term" value="P:resolution of meiotic recombination intermediates"/>
    <property type="evidence" value="ECO:0007669"/>
    <property type="project" value="TreeGrafter"/>
</dbReference>
<feature type="region of interest" description="Disordered" evidence="16">
    <location>
        <begin position="1223"/>
        <end position="1273"/>
    </location>
</feature>
<dbReference type="SUPFAM" id="SSF56719">
    <property type="entry name" value="Type II DNA topoisomerase"/>
    <property type="match status" value="1"/>
</dbReference>
<comment type="cofactor">
    <cofactor evidence="3">
        <name>Mg(2+)</name>
        <dbReference type="ChEBI" id="CHEBI:18420"/>
    </cofactor>
</comment>
<dbReference type="PANTHER" id="PTHR10169:SF38">
    <property type="entry name" value="DNA TOPOISOMERASE 2"/>
    <property type="match status" value="1"/>
</dbReference>
<keyword evidence="8 14" id="KW-0067">ATP-binding</keyword>
<dbReference type="GO" id="GO:0005634">
    <property type="term" value="C:nucleus"/>
    <property type="evidence" value="ECO:0007669"/>
    <property type="project" value="TreeGrafter"/>
</dbReference>
<comment type="subcellular location">
    <subcellularLocation>
        <location evidence="4">Plastid</location>
        <location evidence="4">Chloroplast</location>
    </subcellularLocation>
</comment>
<feature type="compositionally biased region" description="Acidic residues" evidence="16">
    <location>
        <begin position="1"/>
        <end position="17"/>
    </location>
</feature>
<protein>
    <recommendedName>
        <fullName evidence="14">DNA topoisomerase 2</fullName>
        <ecNumber evidence="14">5.6.2.2</ecNumber>
    </recommendedName>
</protein>
<keyword evidence="15" id="KW-0175">Coiled coil</keyword>
<feature type="compositionally biased region" description="Acidic residues" evidence="16">
    <location>
        <begin position="1468"/>
        <end position="1477"/>
    </location>
</feature>
<dbReference type="OrthoDB" id="276498at2759"/>
<dbReference type="PANTHER" id="PTHR10169">
    <property type="entry name" value="DNA TOPOISOMERASE/GYRASE"/>
    <property type="match status" value="1"/>
</dbReference>
<dbReference type="SMART" id="SM00434">
    <property type="entry name" value="TOP4c"/>
    <property type="match status" value="1"/>
</dbReference>
<dbReference type="Gene3D" id="3.30.565.10">
    <property type="entry name" value="Histidine kinase-like ATPase, C-terminal domain"/>
    <property type="match status" value="1"/>
</dbReference>
<dbReference type="InterPro" id="IPR013760">
    <property type="entry name" value="Topo_IIA-like_dom_sf"/>
</dbReference>
<evidence type="ECO:0000313" key="20">
    <source>
        <dbReference type="Proteomes" id="UP000198406"/>
    </source>
</evidence>
<feature type="compositionally biased region" description="Low complexity" evidence="16">
    <location>
        <begin position="1401"/>
        <end position="1415"/>
    </location>
</feature>
<dbReference type="GO" id="GO:0005524">
    <property type="term" value="F:ATP binding"/>
    <property type="evidence" value="ECO:0007669"/>
    <property type="project" value="UniProtKB-UniRule"/>
</dbReference>